<dbReference type="EMBL" id="PJNB01000001">
    <property type="protein sequence ID" value="PKW16339.1"/>
    <property type="molecule type" value="Genomic_DNA"/>
</dbReference>
<feature type="region of interest" description="Disordered" evidence="1">
    <location>
        <begin position="1"/>
        <end position="23"/>
    </location>
</feature>
<dbReference type="OrthoDB" id="9153660at2"/>
<gene>
    <name evidence="3" type="ORF">A8926_4160</name>
</gene>
<organism evidence="3 4">
    <name type="scientific">Saccharopolyspora spinosa</name>
    <dbReference type="NCBI Taxonomy" id="60894"/>
    <lineage>
        <taxon>Bacteria</taxon>
        <taxon>Bacillati</taxon>
        <taxon>Actinomycetota</taxon>
        <taxon>Actinomycetes</taxon>
        <taxon>Pseudonocardiales</taxon>
        <taxon>Pseudonocardiaceae</taxon>
        <taxon>Saccharopolyspora</taxon>
    </lineage>
</organism>
<sequence length="678" mass="74002">MRVRRRLQRQERQVVPRSRGRSGITQADTMILRHALGPVQRAPDGKGQLSAVHNVLSSPGHQLPDAVRTDMQARLGADFSGVRVHTGRRAHDAATSVQANAFTSGSHIVFREGHYDTSSNTGRHVLAHELTHVMQQRAGSVSSTNIGAGLRVSAPGDSYERAAQANATRAMNGHAPHAATTGRPAQPTAIQRAVGFEFEAQWNVREPSTDTEKTTYSEAERDYDRKAGAPLLAHLLTSEPAEALEKLGFSSDAKLSLVAELSRVAQEKGPVLNDGKPTESGLEWLARARELDFHRYRMALTRLNLDRLQRNELGEPPLPGKNLSKGEHVIDGDRFALTADSSPSGGSNLEWVTAPLNSRGEVKRVMNAVVEMIRTLNRRQQDKEIPVREIDPANPKPDRVIYPDGQPLMFAPQATAGLALGQIGDMVGYLTGTPAPRHAGLFTLDKPYMQRAAQNAAREVHDVYGNTAGTKELVGLVTLLCNYLAKADSMGKKANSKTIAGVLMSRTDFAHNFRQLPEPLRNRYEKNPEEFVSLVLEAAGTDHNVRVFPQSVERGTAGDRTETTVELARGDWLRNIVRGVDLLKNPKNSTLRPDFAGAEAIHASLGAMGTTADKVGPSNAQVTAIIAEFRRITDHQSVEQLQPLALAAYELVDGVNKGRIPSSSRVLDMLRGLLARRR</sequence>
<feature type="domain" description="eCIS core" evidence="2">
    <location>
        <begin position="62"/>
        <end position="139"/>
    </location>
</feature>
<evidence type="ECO:0000259" key="2">
    <source>
        <dbReference type="Pfam" id="PF13699"/>
    </source>
</evidence>
<dbReference type="Proteomes" id="UP000233786">
    <property type="component" value="Unassembled WGS sequence"/>
</dbReference>
<accession>A0A2N3Y093</accession>
<comment type="caution">
    <text evidence="3">The sequence shown here is derived from an EMBL/GenBank/DDBJ whole genome shotgun (WGS) entry which is preliminary data.</text>
</comment>
<dbReference type="AlphaFoldDB" id="A0A2N3Y093"/>
<evidence type="ECO:0000313" key="4">
    <source>
        <dbReference type="Proteomes" id="UP000233786"/>
    </source>
</evidence>
<reference evidence="3" key="1">
    <citation type="submission" date="2017-12" db="EMBL/GenBank/DDBJ databases">
        <title>Sequencing the genomes of 1000 Actinobacteria strains.</title>
        <authorList>
            <person name="Klenk H.-P."/>
        </authorList>
    </citation>
    <scope>NUCLEOTIDE SEQUENCE [LARGE SCALE GENOMIC DNA]</scope>
    <source>
        <strain evidence="3">DSM 44228</strain>
    </source>
</reference>
<dbReference type="InterPro" id="IPR025295">
    <property type="entry name" value="eCIS_core_dom"/>
</dbReference>
<protein>
    <submittedName>
        <fullName evidence="3">Uncharacterized protein DUF4157</fullName>
    </submittedName>
</protein>
<dbReference type="STRING" id="994479.GCA_000194155_07110"/>
<evidence type="ECO:0000256" key="1">
    <source>
        <dbReference type="SAM" id="MobiDB-lite"/>
    </source>
</evidence>
<dbReference type="Pfam" id="PF13699">
    <property type="entry name" value="eCIS_core"/>
    <property type="match status" value="1"/>
</dbReference>
<keyword evidence="4" id="KW-1185">Reference proteome</keyword>
<name>A0A2N3Y093_SACSN</name>
<evidence type="ECO:0000313" key="3">
    <source>
        <dbReference type="EMBL" id="PKW16339.1"/>
    </source>
</evidence>
<proteinExistence type="predicted"/>